<dbReference type="GO" id="GO:0019324">
    <property type="term" value="P:L-lyxose metabolic process"/>
    <property type="evidence" value="ECO:0007669"/>
    <property type="project" value="TreeGrafter"/>
</dbReference>
<evidence type="ECO:0000256" key="3">
    <source>
        <dbReference type="ARBA" id="ARBA00023235"/>
    </source>
</evidence>
<dbReference type="Proteomes" id="UP000301309">
    <property type="component" value="Unassembled WGS sequence"/>
</dbReference>
<feature type="domain" description="Xylose isomerase-like TIM barrel" evidence="5">
    <location>
        <begin position="73"/>
        <end position="249"/>
    </location>
</feature>
<feature type="compositionally biased region" description="Pro residues" evidence="4">
    <location>
        <begin position="549"/>
        <end position="558"/>
    </location>
</feature>
<keyword evidence="3" id="KW-0413">Isomerase</keyword>
<evidence type="ECO:0000256" key="4">
    <source>
        <dbReference type="SAM" id="MobiDB-lite"/>
    </source>
</evidence>
<comment type="caution">
    <text evidence="6">The sequence shown here is derived from an EMBL/GenBank/DDBJ whole genome shotgun (WGS) entry which is preliminary data.</text>
</comment>
<feature type="compositionally biased region" description="Low complexity" evidence="4">
    <location>
        <begin position="406"/>
        <end position="430"/>
    </location>
</feature>
<dbReference type="EMBL" id="BJHW01000002">
    <property type="protein sequence ID" value="GDY58299.1"/>
    <property type="molecule type" value="Genomic_DNA"/>
</dbReference>
<dbReference type="AlphaFoldDB" id="A0A4D4LK72"/>
<evidence type="ECO:0000313" key="6">
    <source>
        <dbReference type="EMBL" id="GDY58299.1"/>
    </source>
</evidence>
<proteinExistence type="predicted"/>
<sequence length="566" mass="59959">MSDVPAVKAALKSQAVETPSWAYGNSGTRFKVFAQPGVPRSPQEKLDDAAQVHAVTGVAPTVALHIPWDRVEDYGALAKYAEERGLKLGAINSNVFQDDDYKLGSVTHPDPAVRRKALGHLLECVDIMDATGSRDLKLWFSDGTNYPGQDDIAARQDRLAEALSAVYDRLGEDQRMLLEYKFFEPAFYTTDVPDWGTAYAHCLKLGPKAQVCVDTGHHAPGTNIEFIVALLLREKKLGAFDFNSRFYADDDLMVGAADPFQLFRIMYEVVRGGGLTSGVAFMLDQCHNIEPKIPAIIRSVMNVQEATAKALLVDRDALATAQREGDVLGANAVLMDAYNTDVRPLLAEVREELGIDPDPMGAYRASGWAERIVAERVGESRRGGVPSPHPAPPETGASPRPPSGAPPRTRTGLRPGPRGGAPCSRWGAAPTPGPPWPRGPAPTSGGSAPEPLGRSPQTPRGSAPRPPALPRTPRSPAPKPLAPAQNPGAPPHNPRPCTGGPGGPPPNYSALPQNPGAPPHNPRPCTGGPGAPPPTHSGSAQTHGASAPDPAPDIPGEPPTRWGAAH</sequence>
<dbReference type="InterPro" id="IPR013457">
    <property type="entry name" value="Rhamnose_iso-rel"/>
</dbReference>
<dbReference type="NCBIfam" id="TIGR02635">
    <property type="entry name" value="RhaI_grampos"/>
    <property type="match status" value="1"/>
</dbReference>
<dbReference type="FunFam" id="3.20.20.150:FF:000024">
    <property type="entry name" value="L-rhamnose isomerase"/>
    <property type="match status" value="1"/>
</dbReference>
<keyword evidence="7" id="KW-1185">Reference proteome</keyword>
<dbReference type="Pfam" id="PF01261">
    <property type="entry name" value="AP_endonuc_2"/>
    <property type="match status" value="1"/>
</dbReference>
<dbReference type="PANTHER" id="PTHR30268">
    <property type="entry name" value="L-RHAMNOSE ISOMERASE"/>
    <property type="match status" value="1"/>
</dbReference>
<dbReference type="PANTHER" id="PTHR30268:SF0">
    <property type="entry name" value="L-RHAMNOSE ISOMERASE"/>
    <property type="match status" value="1"/>
</dbReference>
<name>A0A4D4LK72_STRVO</name>
<keyword evidence="1" id="KW-0479">Metal-binding</keyword>
<dbReference type="GO" id="GO:0046872">
    <property type="term" value="F:metal ion binding"/>
    <property type="evidence" value="ECO:0007669"/>
    <property type="project" value="UniProtKB-KW"/>
</dbReference>
<feature type="region of interest" description="Disordered" evidence="4">
    <location>
        <begin position="378"/>
        <end position="566"/>
    </location>
</feature>
<evidence type="ECO:0000256" key="2">
    <source>
        <dbReference type="ARBA" id="ARBA00023211"/>
    </source>
</evidence>
<feature type="compositionally biased region" description="Pro residues" evidence="4">
    <location>
        <begin position="387"/>
        <end position="405"/>
    </location>
</feature>
<dbReference type="PRINTS" id="PR01217">
    <property type="entry name" value="PRICHEXTENSN"/>
</dbReference>
<accession>A0A4D4LK72</accession>
<dbReference type="InterPro" id="IPR050337">
    <property type="entry name" value="L-rhamnose_isomerase"/>
</dbReference>
<protein>
    <recommendedName>
        <fullName evidence="5">Xylose isomerase-like TIM barrel domain-containing protein</fullName>
    </recommendedName>
</protein>
<dbReference type="InterPro" id="IPR013022">
    <property type="entry name" value="Xyl_isomerase-like_TIM-brl"/>
</dbReference>
<organism evidence="6 7">
    <name type="scientific">Streptomyces violaceusniger</name>
    <dbReference type="NCBI Taxonomy" id="68280"/>
    <lineage>
        <taxon>Bacteria</taxon>
        <taxon>Bacillati</taxon>
        <taxon>Actinomycetota</taxon>
        <taxon>Actinomycetes</taxon>
        <taxon>Kitasatosporales</taxon>
        <taxon>Streptomycetaceae</taxon>
        <taxon>Streptomyces</taxon>
        <taxon>Streptomyces violaceusniger group</taxon>
    </lineage>
</organism>
<dbReference type="Gene3D" id="3.20.20.150">
    <property type="entry name" value="Divalent-metal-dependent TIM barrel enzymes"/>
    <property type="match status" value="1"/>
</dbReference>
<gene>
    <name evidence="6" type="ORF">SVIO_089220</name>
</gene>
<dbReference type="GO" id="GO:0019301">
    <property type="term" value="P:rhamnose catabolic process"/>
    <property type="evidence" value="ECO:0007669"/>
    <property type="project" value="TreeGrafter"/>
</dbReference>
<dbReference type="GO" id="GO:0008740">
    <property type="term" value="F:L-rhamnose isomerase activity"/>
    <property type="evidence" value="ECO:0007669"/>
    <property type="project" value="TreeGrafter"/>
</dbReference>
<reference evidence="6 7" key="1">
    <citation type="journal article" date="2020" name="Int. J. Syst. Evol. Microbiol.">
        <title>Reclassification of Streptomyces castelarensis and Streptomyces sporoclivatus as later heterotypic synonyms of Streptomyces antimycoticus.</title>
        <authorList>
            <person name="Komaki H."/>
            <person name="Tamura T."/>
        </authorList>
    </citation>
    <scope>NUCLEOTIDE SEQUENCE [LARGE SCALE GENOMIC DNA]</scope>
    <source>
        <strain evidence="6 7">NBRC 13459</strain>
    </source>
</reference>
<dbReference type="SUPFAM" id="SSF51658">
    <property type="entry name" value="Xylose isomerase-like"/>
    <property type="match status" value="1"/>
</dbReference>
<feature type="compositionally biased region" description="Pro residues" evidence="4">
    <location>
        <begin position="431"/>
        <end position="440"/>
    </location>
</feature>
<evidence type="ECO:0000259" key="5">
    <source>
        <dbReference type="Pfam" id="PF01261"/>
    </source>
</evidence>
<keyword evidence="2" id="KW-0464">Manganese</keyword>
<dbReference type="InterPro" id="IPR036237">
    <property type="entry name" value="Xyl_isomerase-like_sf"/>
</dbReference>
<feature type="compositionally biased region" description="Pro residues" evidence="4">
    <location>
        <begin position="464"/>
        <end position="481"/>
    </location>
</feature>
<evidence type="ECO:0000313" key="7">
    <source>
        <dbReference type="Proteomes" id="UP000301309"/>
    </source>
</evidence>
<evidence type="ECO:0000256" key="1">
    <source>
        <dbReference type="ARBA" id="ARBA00022723"/>
    </source>
</evidence>